<proteinExistence type="predicted"/>
<protein>
    <recommendedName>
        <fullName evidence="2">Lipoprotein</fullName>
    </recommendedName>
</protein>
<evidence type="ECO:0000313" key="1">
    <source>
        <dbReference type="EMBL" id="SUS03344.1"/>
    </source>
</evidence>
<accession>A0A380T7K8</accession>
<name>A0A380T7K8_9ZZZZ</name>
<reference evidence="1" key="1">
    <citation type="submission" date="2018-07" db="EMBL/GenBank/DDBJ databases">
        <authorList>
            <person name="Quirk P.G."/>
            <person name="Krulwich T.A."/>
        </authorList>
    </citation>
    <scope>NUCLEOTIDE SEQUENCE</scope>
</reference>
<dbReference type="EMBL" id="UIDG01000001">
    <property type="protein sequence ID" value="SUS03344.1"/>
    <property type="molecule type" value="Genomic_DNA"/>
</dbReference>
<evidence type="ECO:0008006" key="2">
    <source>
        <dbReference type="Google" id="ProtNLM"/>
    </source>
</evidence>
<gene>
    <name evidence="1" type="ORF">DF3PB_10096</name>
</gene>
<sequence>MDMWPTNCRRASGFMRKPICVAVVALAIALQGCASVAIPDGVQNAAESGCEQGYVERQRLVMSGPDGIALDKRSETRVPSGVYQQPAEGDVELGMAAAASAGLVAQPLPRNPRQIGAAYMVRLQCGGLVYVFELGSPRFAAGNQVLVERGLKPRLIAR</sequence>
<dbReference type="AlphaFoldDB" id="A0A380T7K8"/>
<organism evidence="1">
    <name type="scientific">metagenome</name>
    <dbReference type="NCBI Taxonomy" id="256318"/>
    <lineage>
        <taxon>unclassified sequences</taxon>
        <taxon>metagenomes</taxon>
    </lineage>
</organism>